<name>A0A848KBJ5_9NOCA</name>
<dbReference type="Proteomes" id="UP000535543">
    <property type="component" value="Unassembled WGS sequence"/>
</dbReference>
<dbReference type="NCBIfam" id="TIGR03930">
    <property type="entry name" value="WXG100_ESAT6"/>
    <property type="match status" value="1"/>
</dbReference>
<dbReference type="SUPFAM" id="SSF140453">
    <property type="entry name" value="EsxAB dimer-like"/>
    <property type="match status" value="1"/>
</dbReference>
<comment type="similarity">
    <text evidence="1">Belongs to the WXG100 family.</text>
</comment>
<evidence type="ECO:0000313" key="3">
    <source>
        <dbReference type="Proteomes" id="UP000535543"/>
    </source>
</evidence>
<comment type="caution">
    <text evidence="2">The sequence shown here is derived from an EMBL/GenBank/DDBJ whole genome shotgun (WGS) entry which is preliminary data.</text>
</comment>
<reference evidence="2 3" key="2">
    <citation type="submission" date="2020-06" db="EMBL/GenBank/DDBJ databases">
        <title>Antribacter stalactiti gen. nov., sp. nov., a new member of the family Nacardiaceae isolated from a cave.</title>
        <authorList>
            <person name="Kim I.S."/>
        </authorList>
    </citation>
    <scope>NUCLEOTIDE SEQUENCE [LARGE SCALE GENOMIC DNA]</scope>
    <source>
        <strain evidence="2 3">YC2-7</strain>
    </source>
</reference>
<organism evidence="2 3">
    <name type="scientific">Antrihabitans stalactiti</name>
    <dbReference type="NCBI Taxonomy" id="2584121"/>
    <lineage>
        <taxon>Bacteria</taxon>
        <taxon>Bacillati</taxon>
        <taxon>Actinomycetota</taxon>
        <taxon>Actinomycetes</taxon>
        <taxon>Mycobacteriales</taxon>
        <taxon>Nocardiaceae</taxon>
        <taxon>Antrihabitans</taxon>
    </lineage>
</organism>
<evidence type="ECO:0000313" key="2">
    <source>
        <dbReference type="EMBL" id="NMN96235.1"/>
    </source>
</evidence>
<dbReference type="InterPro" id="IPR010310">
    <property type="entry name" value="T7SS_ESAT-6-like"/>
</dbReference>
<evidence type="ECO:0000256" key="1">
    <source>
        <dbReference type="RuleBase" id="RU362001"/>
    </source>
</evidence>
<reference evidence="2 3" key="1">
    <citation type="submission" date="2019-05" db="EMBL/GenBank/DDBJ databases">
        <authorList>
            <person name="Lee S.D."/>
        </authorList>
    </citation>
    <scope>NUCLEOTIDE SEQUENCE [LARGE SCALE GENOMIC DNA]</scope>
    <source>
        <strain evidence="2 3">YC2-7</strain>
    </source>
</reference>
<dbReference type="Gene3D" id="1.10.287.1060">
    <property type="entry name" value="ESAT-6-like"/>
    <property type="match status" value="1"/>
</dbReference>
<dbReference type="EMBL" id="VCQU01000004">
    <property type="protein sequence ID" value="NMN96235.1"/>
    <property type="molecule type" value="Genomic_DNA"/>
</dbReference>
<proteinExistence type="inferred from homology"/>
<keyword evidence="3" id="KW-1185">Reference proteome</keyword>
<sequence>MTQSGSIKQDFGGVSALSTDLNADAAKLNSTHDDLQSTVKALFTTWDGSTSTSYLAQQNKWNAAHQELIHVLQTIAKVVEDGNVSMKSTEDREALRWVT</sequence>
<dbReference type="InterPro" id="IPR036689">
    <property type="entry name" value="ESAT-6-like_sf"/>
</dbReference>
<dbReference type="Pfam" id="PF06013">
    <property type="entry name" value="WXG100"/>
    <property type="match status" value="1"/>
</dbReference>
<dbReference type="RefSeq" id="WP_169587896.1">
    <property type="nucleotide sequence ID" value="NZ_VCQU01000004.1"/>
</dbReference>
<gene>
    <name evidence="2" type="ORF">FGL95_14440</name>
</gene>
<accession>A0A848KBJ5</accession>
<protein>
    <recommendedName>
        <fullName evidence="1">ESAT-6-like protein</fullName>
    </recommendedName>
</protein>
<dbReference type="AlphaFoldDB" id="A0A848KBJ5"/>